<keyword evidence="11" id="KW-1185">Reference proteome</keyword>
<dbReference type="GO" id="GO:0000981">
    <property type="term" value="F:DNA-binding transcription factor activity, RNA polymerase II-specific"/>
    <property type="evidence" value="ECO:0007669"/>
    <property type="project" value="TreeGrafter"/>
</dbReference>
<name>A0A9Q1J4N9_SYNKA</name>
<dbReference type="Proteomes" id="UP001152622">
    <property type="component" value="Chromosome 4"/>
</dbReference>
<comment type="caution">
    <text evidence="10">The sequence shown here is derived from an EMBL/GenBank/DDBJ whole genome shotgun (WGS) entry which is preliminary data.</text>
</comment>
<accession>A0A9Q1J4N9</accession>
<proteinExistence type="predicted"/>
<dbReference type="EMBL" id="JAINUF010000004">
    <property type="protein sequence ID" value="KAJ8365570.1"/>
    <property type="molecule type" value="Genomic_DNA"/>
</dbReference>
<dbReference type="PANTHER" id="PTHR19290">
    <property type="entry name" value="BASIC HELIX-LOOP-HELIX PROTEIN NEUROGENIN-RELATED"/>
    <property type="match status" value="1"/>
</dbReference>
<reference evidence="10" key="1">
    <citation type="journal article" date="2023" name="Science">
        <title>Genome structures resolve the early diversification of teleost fishes.</title>
        <authorList>
            <person name="Parey E."/>
            <person name="Louis A."/>
            <person name="Montfort J."/>
            <person name="Bouchez O."/>
            <person name="Roques C."/>
            <person name="Iampietro C."/>
            <person name="Lluch J."/>
            <person name="Castinel A."/>
            <person name="Donnadieu C."/>
            <person name="Desvignes T."/>
            <person name="Floi Bucao C."/>
            <person name="Jouanno E."/>
            <person name="Wen M."/>
            <person name="Mejri S."/>
            <person name="Dirks R."/>
            <person name="Jansen H."/>
            <person name="Henkel C."/>
            <person name="Chen W.J."/>
            <person name="Zahm M."/>
            <person name="Cabau C."/>
            <person name="Klopp C."/>
            <person name="Thompson A.W."/>
            <person name="Robinson-Rechavi M."/>
            <person name="Braasch I."/>
            <person name="Lecointre G."/>
            <person name="Bobe J."/>
            <person name="Postlethwait J.H."/>
            <person name="Berthelot C."/>
            <person name="Roest Crollius H."/>
            <person name="Guiguen Y."/>
        </authorList>
    </citation>
    <scope>NUCLEOTIDE SEQUENCE</scope>
    <source>
        <strain evidence="10">WJC10195</strain>
    </source>
</reference>
<dbReference type="FunFam" id="4.10.280.10:FF:000025">
    <property type="entry name" value="protein atonal homolog 7"/>
    <property type="match status" value="1"/>
</dbReference>
<dbReference type="PANTHER" id="PTHR19290:SF82">
    <property type="entry name" value="TRANSCRIPTION FACTOR ATOH1"/>
    <property type="match status" value="1"/>
</dbReference>
<dbReference type="OrthoDB" id="6161578at2759"/>
<feature type="domain" description="BHLH" evidence="9">
    <location>
        <begin position="86"/>
        <end position="138"/>
    </location>
</feature>
<evidence type="ECO:0000259" key="9">
    <source>
        <dbReference type="PROSITE" id="PS50888"/>
    </source>
</evidence>
<evidence type="ECO:0000313" key="11">
    <source>
        <dbReference type="Proteomes" id="UP001152622"/>
    </source>
</evidence>
<protein>
    <recommendedName>
        <fullName evidence="9">BHLH domain-containing protein</fullName>
    </recommendedName>
</protein>
<keyword evidence="5" id="KW-0805">Transcription regulation</keyword>
<gene>
    <name evidence="10" type="ORF">SKAU_G00144010</name>
</gene>
<feature type="region of interest" description="Disordered" evidence="8">
    <location>
        <begin position="158"/>
        <end position="184"/>
    </location>
</feature>
<keyword evidence="4" id="KW-0524">Neurogenesis</keyword>
<dbReference type="InterPro" id="IPR011598">
    <property type="entry name" value="bHLH_dom"/>
</dbReference>
<evidence type="ECO:0000256" key="2">
    <source>
        <dbReference type="ARBA" id="ARBA00022473"/>
    </source>
</evidence>
<dbReference type="GO" id="GO:0005634">
    <property type="term" value="C:nucleus"/>
    <property type="evidence" value="ECO:0007669"/>
    <property type="project" value="UniProtKB-SubCell"/>
</dbReference>
<dbReference type="GO" id="GO:0045944">
    <property type="term" value="P:positive regulation of transcription by RNA polymerase II"/>
    <property type="evidence" value="ECO:0007669"/>
    <property type="project" value="TreeGrafter"/>
</dbReference>
<dbReference type="AlphaFoldDB" id="A0A9Q1J4N9"/>
<keyword evidence="2" id="KW-0217">Developmental protein</keyword>
<dbReference type="InterPro" id="IPR050359">
    <property type="entry name" value="bHLH_transcription_factors"/>
</dbReference>
<dbReference type="PROSITE" id="PS50888">
    <property type="entry name" value="BHLH"/>
    <property type="match status" value="1"/>
</dbReference>
<dbReference type="GO" id="GO:0070888">
    <property type="term" value="F:E-box binding"/>
    <property type="evidence" value="ECO:0007669"/>
    <property type="project" value="TreeGrafter"/>
</dbReference>
<evidence type="ECO:0000313" key="10">
    <source>
        <dbReference type="EMBL" id="KAJ8365570.1"/>
    </source>
</evidence>
<keyword evidence="7" id="KW-0539">Nucleus</keyword>
<organism evidence="10 11">
    <name type="scientific">Synaphobranchus kaupii</name>
    <name type="common">Kaup's arrowtooth eel</name>
    <dbReference type="NCBI Taxonomy" id="118154"/>
    <lineage>
        <taxon>Eukaryota</taxon>
        <taxon>Metazoa</taxon>
        <taxon>Chordata</taxon>
        <taxon>Craniata</taxon>
        <taxon>Vertebrata</taxon>
        <taxon>Euteleostomi</taxon>
        <taxon>Actinopterygii</taxon>
        <taxon>Neopterygii</taxon>
        <taxon>Teleostei</taxon>
        <taxon>Anguilliformes</taxon>
        <taxon>Synaphobranchidae</taxon>
        <taxon>Synaphobranchus</taxon>
    </lineage>
</organism>
<dbReference type="SUPFAM" id="SSF47459">
    <property type="entry name" value="HLH, helix-loop-helix DNA-binding domain"/>
    <property type="match status" value="1"/>
</dbReference>
<evidence type="ECO:0000256" key="1">
    <source>
        <dbReference type="ARBA" id="ARBA00004123"/>
    </source>
</evidence>
<dbReference type="Gene3D" id="4.10.280.10">
    <property type="entry name" value="Helix-loop-helix DNA-binding domain"/>
    <property type="match status" value="1"/>
</dbReference>
<evidence type="ECO:0000256" key="8">
    <source>
        <dbReference type="SAM" id="MobiDB-lite"/>
    </source>
</evidence>
<evidence type="ECO:0000256" key="5">
    <source>
        <dbReference type="ARBA" id="ARBA00023015"/>
    </source>
</evidence>
<dbReference type="GO" id="GO:0061564">
    <property type="term" value="P:axon development"/>
    <property type="evidence" value="ECO:0007669"/>
    <property type="project" value="TreeGrafter"/>
</dbReference>
<dbReference type="SMART" id="SM00353">
    <property type="entry name" value="HLH"/>
    <property type="match status" value="1"/>
</dbReference>
<comment type="subcellular location">
    <subcellularLocation>
        <location evidence="1">Nucleus</location>
    </subcellularLocation>
</comment>
<evidence type="ECO:0000256" key="7">
    <source>
        <dbReference type="ARBA" id="ARBA00023242"/>
    </source>
</evidence>
<evidence type="ECO:0000256" key="6">
    <source>
        <dbReference type="ARBA" id="ARBA00023163"/>
    </source>
</evidence>
<evidence type="ECO:0000256" key="4">
    <source>
        <dbReference type="ARBA" id="ARBA00022902"/>
    </source>
</evidence>
<dbReference type="GO" id="GO:0007423">
    <property type="term" value="P:sensory organ development"/>
    <property type="evidence" value="ECO:0007669"/>
    <property type="project" value="TreeGrafter"/>
</dbReference>
<dbReference type="GO" id="GO:0046983">
    <property type="term" value="F:protein dimerization activity"/>
    <property type="evidence" value="ECO:0007669"/>
    <property type="project" value="InterPro"/>
</dbReference>
<dbReference type="InterPro" id="IPR036638">
    <property type="entry name" value="HLH_DNA-bd_sf"/>
</dbReference>
<keyword evidence="6" id="KW-0804">Transcription</keyword>
<evidence type="ECO:0000256" key="3">
    <source>
        <dbReference type="ARBA" id="ARBA00022782"/>
    </source>
</evidence>
<feature type="compositionally biased region" description="Polar residues" evidence="8">
    <location>
        <begin position="158"/>
        <end position="167"/>
    </location>
</feature>
<dbReference type="Pfam" id="PF00010">
    <property type="entry name" value="HLH"/>
    <property type="match status" value="1"/>
</dbReference>
<keyword evidence="3" id="KW-0221">Differentiation</keyword>
<sequence>MPRRKSPLTPCILRHTDNAHYKYGRNPPHLDLPHRSTVQALVQTKWLDTRAQGRDRDPCAIVEVRLPGISGYIDQDASAVDRAQRRRRLAANARERRRMLGLNVAFDRLRSVIPNLESDKKLSKSETLQMAQIYISTLSELLQDRGCGPDLDRQRLTGATEQVQSATGRAARGFTSGDTAVGPPEKFIAQDISEPAPETHNPPAHPTFPTFISTADRVTVAKYDRVRERLPLNGEKGGRAHDGTGADRKRTAIKKQILLEATVQDFVRPRNAVRRDTEINVTRWK</sequence>